<name>A0A9E2NQF2_9FIRM</name>
<proteinExistence type="predicted"/>
<dbReference type="Proteomes" id="UP000824178">
    <property type="component" value="Unassembled WGS sequence"/>
</dbReference>
<sequence>MPYYNVKAKTVTAAGIELTAELRIKDASTAFVNQIQNIPDVSSAALVSYNGEYMG</sequence>
<reference evidence="1" key="2">
    <citation type="submission" date="2021-04" db="EMBL/GenBank/DDBJ databases">
        <authorList>
            <person name="Gilroy R."/>
        </authorList>
    </citation>
    <scope>NUCLEOTIDE SEQUENCE</scope>
    <source>
        <strain evidence="1">742</strain>
    </source>
</reference>
<evidence type="ECO:0000313" key="1">
    <source>
        <dbReference type="EMBL" id="MBU3819503.1"/>
    </source>
</evidence>
<evidence type="ECO:0000313" key="2">
    <source>
        <dbReference type="Proteomes" id="UP000824178"/>
    </source>
</evidence>
<dbReference type="AlphaFoldDB" id="A0A9E2NQF2"/>
<dbReference type="EMBL" id="JAHLFH010000078">
    <property type="protein sequence ID" value="MBU3819503.1"/>
    <property type="molecule type" value="Genomic_DNA"/>
</dbReference>
<gene>
    <name evidence="1" type="ORF">H9864_03905</name>
</gene>
<reference evidence="1" key="1">
    <citation type="journal article" date="2021" name="PeerJ">
        <title>Extensive microbial diversity within the chicken gut microbiome revealed by metagenomics and culture.</title>
        <authorList>
            <person name="Gilroy R."/>
            <person name="Ravi A."/>
            <person name="Getino M."/>
            <person name="Pursley I."/>
            <person name="Horton D.L."/>
            <person name="Alikhan N.F."/>
            <person name="Baker D."/>
            <person name="Gharbi K."/>
            <person name="Hall N."/>
            <person name="Watson M."/>
            <person name="Adriaenssens E.M."/>
            <person name="Foster-Nyarko E."/>
            <person name="Jarju S."/>
            <person name="Secka A."/>
            <person name="Antonio M."/>
            <person name="Oren A."/>
            <person name="Chaudhuri R.R."/>
            <person name="La Ragione R."/>
            <person name="Hildebrand F."/>
            <person name="Pallen M.J."/>
        </authorList>
    </citation>
    <scope>NUCLEOTIDE SEQUENCE</scope>
    <source>
        <strain evidence="1">742</strain>
    </source>
</reference>
<comment type="caution">
    <text evidence="1">The sequence shown here is derived from an EMBL/GenBank/DDBJ whole genome shotgun (WGS) entry which is preliminary data.</text>
</comment>
<protein>
    <submittedName>
        <fullName evidence="1">Uncharacterized protein</fullName>
    </submittedName>
</protein>
<organism evidence="1 2">
    <name type="scientific">Candidatus Faecalibacterium intestinavium</name>
    <dbReference type="NCBI Taxonomy" id="2838580"/>
    <lineage>
        <taxon>Bacteria</taxon>
        <taxon>Bacillati</taxon>
        <taxon>Bacillota</taxon>
        <taxon>Clostridia</taxon>
        <taxon>Eubacteriales</taxon>
        <taxon>Oscillospiraceae</taxon>
        <taxon>Faecalibacterium</taxon>
    </lineage>
</organism>
<accession>A0A9E2NQF2</accession>